<gene>
    <name evidence="2" type="ORF">GB996_01180</name>
</gene>
<feature type="compositionally biased region" description="Basic and acidic residues" evidence="1">
    <location>
        <begin position="202"/>
        <end position="214"/>
    </location>
</feature>
<keyword evidence="3" id="KW-1185">Reference proteome</keyword>
<accession>A0A844LXV3</accession>
<sequence>MTITYTKDGEDDYHVDLPIYAKSSNQDDDTYYLAKGRKNLNEEDRFWQPSDPEGLTNLINGLYKDDNNYEFDGKTQREQFRRCVRYLKRWRNHKNIYLHSIALTMATYHWLELDIDEQNDNQVMFSLVKTILDNFDWSGRLKIELPVTPKGDLLESVDDDAMTKLKEHFETLRDNLKSAIDNPDAYEASKALRKSFGDDFPEVDKNENAKKEESYVNTGTSA</sequence>
<dbReference type="Proteomes" id="UP000442109">
    <property type="component" value="Unassembled WGS sequence"/>
</dbReference>
<dbReference type="AlphaFoldDB" id="A0A844LXV3"/>
<protein>
    <submittedName>
        <fullName evidence="2">Uncharacterized protein</fullName>
    </submittedName>
</protein>
<reference evidence="2 3" key="1">
    <citation type="journal article" date="2019" name="PLoS ONE">
        <title>Pup mortality in New Zealand sea lions (Phocarctos hookeri) at Enderby Island, Auckland Islands, 2013-18.</title>
        <authorList>
            <person name="Michael S.A."/>
            <person name="Hayman D.T.S."/>
            <person name="Gray R."/>
            <person name="Zhang J."/>
            <person name="Rogers L."/>
            <person name="Roe W.D."/>
        </authorList>
    </citation>
    <scope>NUCLEOTIDE SEQUENCE [LARGE SCALE GENOMIC DNA]</scope>
    <source>
        <strain evidence="2 3">SM868</strain>
    </source>
</reference>
<feature type="region of interest" description="Disordered" evidence="1">
    <location>
        <begin position="197"/>
        <end position="222"/>
    </location>
</feature>
<evidence type="ECO:0000313" key="2">
    <source>
        <dbReference type="EMBL" id="MUG31405.1"/>
    </source>
</evidence>
<proteinExistence type="predicted"/>
<evidence type="ECO:0000256" key="1">
    <source>
        <dbReference type="SAM" id="MobiDB-lite"/>
    </source>
</evidence>
<comment type="caution">
    <text evidence="2">The sequence shown here is derived from an EMBL/GenBank/DDBJ whole genome shotgun (WGS) entry which is preliminary data.</text>
</comment>
<organism evidence="2 3">
    <name type="scientific">Psychrobacter sanguinis</name>
    <dbReference type="NCBI Taxonomy" id="861445"/>
    <lineage>
        <taxon>Bacteria</taxon>
        <taxon>Pseudomonadati</taxon>
        <taxon>Pseudomonadota</taxon>
        <taxon>Gammaproteobacteria</taxon>
        <taxon>Moraxellales</taxon>
        <taxon>Moraxellaceae</taxon>
        <taxon>Psychrobacter</taxon>
    </lineage>
</organism>
<name>A0A844LXV3_9GAMM</name>
<evidence type="ECO:0000313" key="3">
    <source>
        <dbReference type="Proteomes" id="UP000442109"/>
    </source>
</evidence>
<dbReference type="EMBL" id="WFKQ01000001">
    <property type="protein sequence ID" value="MUG31405.1"/>
    <property type="molecule type" value="Genomic_DNA"/>
</dbReference>
<dbReference type="OrthoDB" id="5569081at2"/>
<dbReference type="RefSeq" id="WP_155586610.1">
    <property type="nucleotide sequence ID" value="NZ_WFKQ01000001.1"/>
</dbReference>